<evidence type="ECO:0000313" key="2">
    <source>
        <dbReference type="EMBL" id="KKU92984.1"/>
    </source>
</evidence>
<feature type="chain" id="PRO_5032720654" evidence="1">
    <location>
        <begin position="17"/>
        <end position="260"/>
    </location>
</feature>
<proteinExistence type="predicted"/>
<reference evidence="2 3" key="1">
    <citation type="journal article" date="2015" name="Nature">
        <title>rRNA introns, odd ribosomes, and small enigmatic genomes across a large radiation of phyla.</title>
        <authorList>
            <person name="Brown C.T."/>
            <person name="Hug L.A."/>
            <person name="Thomas B.C."/>
            <person name="Sharon I."/>
            <person name="Castelle C.J."/>
            <person name="Singh A."/>
            <person name="Wilkins M.J."/>
            <person name="Williams K.H."/>
            <person name="Banfield J.F."/>
        </authorList>
    </citation>
    <scope>NUCLEOTIDE SEQUENCE [LARGE SCALE GENOMIC DNA]</scope>
</reference>
<protein>
    <submittedName>
        <fullName evidence="2">Uncharacterized protein</fullName>
    </submittedName>
</protein>
<evidence type="ECO:0000256" key="1">
    <source>
        <dbReference type="SAM" id="SignalP"/>
    </source>
</evidence>
<gene>
    <name evidence="2" type="ORF">UY25_C0004G0024</name>
</gene>
<dbReference type="Proteomes" id="UP000034462">
    <property type="component" value="Unassembled WGS sequence"/>
</dbReference>
<evidence type="ECO:0000313" key="3">
    <source>
        <dbReference type="Proteomes" id="UP000034462"/>
    </source>
</evidence>
<comment type="caution">
    <text evidence="2">The sequence shown here is derived from an EMBL/GenBank/DDBJ whole genome shotgun (WGS) entry which is preliminary data.</text>
</comment>
<organism evidence="2 3">
    <name type="scientific">Candidatus Yanofskybacteria bacterium GW2011_GWC1_48_11</name>
    <dbReference type="NCBI Taxonomy" id="1619027"/>
    <lineage>
        <taxon>Bacteria</taxon>
        <taxon>Candidatus Yanofskyibacteriota</taxon>
    </lineage>
</organism>
<name>A0A837IQM0_9BACT</name>
<sequence>MKKKIFVGALSLVAVAGGVAGLSAFEAHVINVTAKIENALQVPTDPLNFGTVFPQEELDQTLRVALSSSFASSTDANDVEYIIRQKPKCGVTEDDGETLVGPTWTGHIVAASGTSEYTVDCDEDRPDGVGPGPTPDYYLLPSLCEYLSKHPDANPTPGNDDSLDSFHQPWTINPDGTIDWNDVEGRLAKSEQDLEDTWTIDLKVPCFGDNCAQDWADFVTGINPDADPDDYVLDEDLEHKIFGCNLWIEVTGVSRFSDED</sequence>
<dbReference type="AlphaFoldDB" id="A0A837IQM0"/>
<dbReference type="EMBL" id="LCPH01000004">
    <property type="protein sequence ID" value="KKU92984.1"/>
    <property type="molecule type" value="Genomic_DNA"/>
</dbReference>
<feature type="signal peptide" evidence="1">
    <location>
        <begin position="1"/>
        <end position="16"/>
    </location>
</feature>
<accession>A0A837IQM0</accession>
<keyword evidence="1" id="KW-0732">Signal</keyword>